<comment type="caution">
    <text evidence="1">The sequence shown here is derived from an EMBL/GenBank/DDBJ whole genome shotgun (WGS) entry which is preliminary data.</text>
</comment>
<dbReference type="AlphaFoldDB" id="A0A0F9RVD5"/>
<sequence length="119" mass="13274">MSKTITIQEARETLVAVIRRSPDSVNIDYERFLKAQKSLQAGNGAYLEFESSLWGGSATVILYESFSKPTFSVEVSWFAMRHTVAATHVAIETYQQALRLAALLEATIQGFPEIVEEES</sequence>
<organism evidence="1">
    <name type="scientific">marine sediment metagenome</name>
    <dbReference type="NCBI Taxonomy" id="412755"/>
    <lineage>
        <taxon>unclassified sequences</taxon>
        <taxon>metagenomes</taxon>
        <taxon>ecological metagenomes</taxon>
    </lineage>
</organism>
<reference evidence="1" key="1">
    <citation type="journal article" date="2015" name="Nature">
        <title>Complex archaea that bridge the gap between prokaryotes and eukaryotes.</title>
        <authorList>
            <person name="Spang A."/>
            <person name="Saw J.H."/>
            <person name="Jorgensen S.L."/>
            <person name="Zaremba-Niedzwiedzka K."/>
            <person name="Martijn J."/>
            <person name="Lind A.E."/>
            <person name="van Eijk R."/>
            <person name="Schleper C."/>
            <person name="Guy L."/>
            <person name="Ettema T.J."/>
        </authorList>
    </citation>
    <scope>NUCLEOTIDE SEQUENCE</scope>
</reference>
<dbReference type="EMBL" id="LAZR01000697">
    <property type="protein sequence ID" value="KKN60425.1"/>
    <property type="molecule type" value="Genomic_DNA"/>
</dbReference>
<accession>A0A0F9RVD5</accession>
<name>A0A0F9RVD5_9ZZZZ</name>
<protein>
    <submittedName>
        <fullName evidence="1">Uncharacterized protein</fullName>
    </submittedName>
</protein>
<proteinExistence type="predicted"/>
<evidence type="ECO:0000313" key="1">
    <source>
        <dbReference type="EMBL" id="KKN60425.1"/>
    </source>
</evidence>
<gene>
    <name evidence="1" type="ORF">LCGC14_0532590</name>
</gene>